<evidence type="ECO:0000313" key="2">
    <source>
        <dbReference type="Proteomes" id="UP001057474"/>
    </source>
</evidence>
<protein>
    <submittedName>
        <fullName evidence="1">Uncharacterized protein</fullName>
    </submittedName>
</protein>
<reference evidence="1" key="1">
    <citation type="submission" date="2021-03" db="EMBL/GenBank/DDBJ databases">
        <title>Legionella lytica PCM 2298.</title>
        <authorList>
            <person name="Koper P."/>
        </authorList>
    </citation>
    <scope>NUCLEOTIDE SEQUENCE</scope>
    <source>
        <strain evidence="1">PCM 2298</strain>
    </source>
</reference>
<accession>A0ABY4Y795</accession>
<sequence>MHKISLVTLSIRAHANCCYGLLGIPHLLQDDWYRFKEKLLSSAPVLPSKTTDSRAVAINECSINCSTSTILSLLDVDSLPQQPVVVPEEVMISAERHQSRAIIAAEPIDKSVRNNIIAVSGCFAAN</sequence>
<evidence type="ECO:0000313" key="1">
    <source>
        <dbReference type="EMBL" id="USQ12974.1"/>
    </source>
</evidence>
<dbReference type="RefSeq" id="WP_252579186.1">
    <property type="nucleotide sequence ID" value="NZ_CP071527.1"/>
</dbReference>
<dbReference type="Proteomes" id="UP001057474">
    <property type="component" value="Chromosome"/>
</dbReference>
<dbReference type="EMBL" id="CP071527">
    <property type="protein sequence ID" value="USQ12974.1"/>
    <property type="molecule type" value="Genomic_DNA"/>
</dbReference>
<keyword evidence="2" id="KW-1185">Reference proteome</keyword>
<gene>
    <name evidence="1" type="ORF">J2N86_09695</name>
</gene>
<proteinExistence type="predicted"/>
<name>A0ABY4Y795_9GAMM</name>
<organism evidence="1 2">
    <name type="scientific">Legionella lytica</name>
    <dbReference type="NCBI Taxonomy" id="96232"/>
    <lineage>
        <taxon>Bacteria</taxon>
        <taxon>Pseudomonadati</taxon>
        <taxon>Pseudomonadota</taxon>
        <taxon>Gammaproteobacteria</taxon>
        <taxon>Legionellales</taxon>
        <taxon>Legionellaceae</taxon>
        <taxon>Legionella</taxon>
    </lineage>
</organism>